<sequence>MKTFTTILFLFLIQYTNAQFEDRFYYPSKKLKKIEIPHTEEFISVEKDSLHTIFFQPKKSAKATILFFHGAGGNISSYQFMIAPLVKNGYQVYAVDFRGYGKSTGNATHINVATDSEIVFSKMKEHKAIKNKKLIVYGASLGCQIATHLTNKHQKEIDALILDGGFSSFADIAKENAPEQVHNYIDNVLGKMYPSKEEIKSIINIPKLIIHSTEDTSIAIQHSKIVFKNATEPKVFFTSKKDHLLAITYETEAVLSKINSLFTIQE</sequence>
<dbReference type="InterPro" id="IPR022742">
    <property type="entry name" value="Hydrolase_4"/>
</dbReference>
<dbReference type="RefSeq" id="WP_068358723.1">
    <property type="nucleotide sequence ID" value="NZ_CP019337.1"/>
</dbReference>
<evidence type="ECO:0000259" key="1">
    <source>
        <dbReference type="Pfam" id="PF12146"/>
    </source>
</evidence>
<dbReference type="InterPro" id="IPR029058">
    <property type="entry name" value="AB_hydrolase_fold"/>
</dbReference>
<dbReference type="Pfam" id="PF12146">
    <property type="entry name" value="Hydrolase_4"/>
    <property type="match status" value="1"/>
</dbReference>
<dbReference type="STRING" id="996801.BW723_00695"/>
<dbReference type="SUPFAM" id="SSF53474">
    <property type="entry name" value="alpha/beta-Hydrolases"/>
    <property type="match status" value="1"/>
</dbReference>
<dbReference type="KEGG" id="prn:BW723_00695"/>
<dbReference type="OrthoDB" id="9777090at2"/>
<reference evidence="3" key="1">
    <citation type="submission" date="2016-02" db="EMBL/GenBank/DDBJ databases">
        <title>Paenibacillus sp. LPB0068, isolated from Crassostrea gigas.</title>
        <authorList>
            <person name="Shin S.-K."/>
            <person name="Yi H."/>
        </authorList>
    </citation>
    <scope>NUCLEOTIDE SEQUENCE [LARGE SCALE GENOMIC DNA]</scope>
    <source>
        <strain evidence="3">KCTC 23969</strain>
    </source>
</reference>
<gene>
    <name evidence="2" type="ORF">LPB301_05440</name>
</gene>
<name>A0A1B8U4V1_9FLAO</name>
<protein>
    <recommendedName>
        <fullName evidence="1">Serine aminopeptidase S33 domain-containing protein</fullName>
    </recommendedName>
</protein>
<proteinExistence type="predicted"/>
<dbReference type="Gene3D" id="3.40.50.1820">
    <property type="entry name" value="alpha/beta hydrolase"/>
    <property type="match status" value="1"/>
</dbReference>
<dbReference type="Proteomes" id="UP000092612">
    <property type="component" value="Unassembled WGS sequence"/>
</dbReference>
<comment type="caution">
    <text evidence="2">The sequence shown here is derived from an EMBL/GenBank/DDBJ whole genome shotgun (WGS) entry which is preliminary data.</text>
</comment>
<dbReference type="EMBL" id="LSFL01000011">
    <property type="protein sequence ID" value="OBY66871.1"/>
    <property type="molecule type" value="Genomic_DNA"/>
</dbReference>
<dbReference type="AlphaFoldDB" id="A0A1B8U4V1"/>
<keyword evidence="3" id="KW-1185">Reference proteome</keyword>
<feature type="domain" description="Serine aminopeptidase S33" evidence="1">
    <location>
        <begin position="60"/>
        <end position="195"/>
    </location>
</feature>
<dbReference type="PANTHER" id="PTHR12277">
    <property type="entry name" value="ALPHA/BETA HYDROLASE DOMAIN-CONTAINING PROTEIN"/>
    <property type="match status" value="1"/>
</dbReference>
<dbReference type="PANTHER" id="PTHR12277:SF81">
    <property type="entry name" value="PROTEIN ABHD13"/>
    <property type="match status" value="1"/>
</dbReference>
<evidence type="ECO:0000313" key="3">
    <source>
        <dbReference type="Proteomes" id="UP000092612"/>
    </source>
</evidence>
<evidence type="ECO:0000313" key="2">
    <source>
        <dbReference type="EMBL" id="OBY66871.1"/>
    </source>
</evidence>
<accession>A0A1B8U4V1</accession>
<organism evidence="2 3">
    <name type="scientific">Polaribacter reichenbachii</name>
    <dbReference type="NCBI Taxonomy" id="996801"/>
    <lineage>
        <taxon>Bacteria</taxon>
        <taxon>Pseudomonadati</taxon>
        <taxon>Bacteroidota</taxon>
        <taxon>Flavobacteriia</taxon>
        <taxon>Flavobacteriales</taxon>
        <taxon>Flavobacteriaceae</taxon>
    </lineage>
</organism>